<dbReference type="PANTHER" id="PTHR30469">
    <property type="entry name" value="MULTIDRUG RESISTANCE PROTEIN MDTA"/>
    <property type="match status" value="1"/>
</dbReference>
<organism evidence="5 6">
    <name type="scientific">Aurantimonas aggregata</name>
    <dbReference type="NCBI Taxonomy" id="2047720"/>
    <lineage>
        <taxon>Bacteria</taxon>
        <taxon>Pseudomonadati</taxon>
        <taxon>Pseudomonadota</taxon>
        <taxon>Alphaproteobacteria</taxon>
        <taxon>Hyphomicrobiales</taxon>
        <taxon>Aurantimonadaceae</taxon>
        <taxon>Aurantimonas</taxon>
    </lineage>
</organism>
<keyword evidence="6" id="KW-1185">Reference proteome</keyword>
<reference evidence="5 6" key="1">
    <citation type="submission" date="2020-01" db="EMBL/GenBank/DDBJ databases">
        <title>Genomes of bacteria type strains.</title>
        <authorList>
            <person name="Chen J."/>
            <person name="Zhu S."/>
            <person name="Chen J."/>
        </authorList>
    </citation>
    <scope>NUCLEOTIDE SEQUENCE [LARGE SCALE GENOMIC DNA]</scope>
    <source>
        <strain evidence="5 6">KCTC 52919</strain>
    </source>
</reference>
<dbReference type="Pfam" id="PF25954">
    <property type="entry name" value="Beta-barrel_RND_2"/>
    <property type="match status" value="1"/>
</dbReference>
<dbReference type="InterPro" id="IPR058792">
    <property type="entry name" value="Beta-barrel_RND_2"/>
</dbReference>
<gene>
    <name evidence="5" type="ORF">GTW51_03250</name>
</gene>
<dbReference type="GO" id="GO:0015562">
    <property type="term" value="F:efflux transmembrane transporter activity"/>
    <property type="evidence" value="ECO:0007669"/>
    <property type="project" value="TreeGrafter"/>
</dbReference>
<protein>
    <submittedName>
        <fullName evidence="5">Efflux RND transporter periplasmic adaptor subunit</fullName>
    </submittedName>
</protein>
<dbReference type="Gene3D" id="1.10.287.470">
    <property type="entry name" value="Helix hairpin bin"/>
    <property type="match status" value="1"/>
</dbReference>
<feature type="region of interest" description="Disordered" evidence="2">
    <location>
        <begin position="391"/>
        <end position="442"/>
    </location>
</feature>
<feature type="domain" description="CzcB-like barrel-sandwich hybrid" evidence="4">
    <location>
        <begin position="111"/>
        <end position="232"/>
    </location>
</feature>
<dbReference type="Pfam" id="PF25973">
    <property type="entry name" value="BSH_CzcB"/>
    <property type="match status" value="1"/>
</dbReference>
<evidence type="ECO:0000256" key="2">
    <source>
        <dbReference type="SAM" id="MobiDB-lite"/>
    </source>
</evidence>
<dbReference type="Gene3D" id="2.40.30.170">
    <property type="match status" value="1"/>
</dbReference>
<dbReference type="Gene3D" id="2.40.420.20">
    <property type="match status" value="1"/>
</dbReference>
<dbReference type="InterPro" id="IPR006143">
    <property type="entry name" value="RND_pump_MFP"/>
</dbReference>
<evidence type="ECO:0000256" key="1">
    <source>
        <dbReference type="ARBA" id="ARBA00009477"/>
    </source>
</evidence>
<evidence type="ECO:0000313" key="6">
    <source>
        <dbReference type="Proteomes" id="UP000476332"/>
    </source>
</evidence>
<name>A0A6L9MDR2_9HYPH</name>
<dbReference type="InterPro" id="IPR058647">
    <property type="entry name" value="BSH_CzcB-like"/>
</dbReference>
<dbReference type="Gene3D" id="2.40.50.100">
    <property type="match status" value="1"/>
</dbReference>
<evidence type="ECO:0000313" key="5">
    <source>
        <dbReference type="EMBL" id="NDV85712.1"/>
    </source>
</evidence>
<sequence>MAILKQVLVTALVLIVAAVAYLKWDPGAGRTVLASDMALPGFVRTAILLVAPEAGEPAPEAAEAPAGNPRRGGGGATIVVADTVATGVTRTAMRSIGTGEAIRSVVVYPDNTTGIIDEVPVQSGDQVEAGSILARLERASEEVAVARAQLGVEAAEDKLRRFQRLQNSNTITAVEVTDVARERDNARLDLQTAEIALGKRDIRAPIAGRVGIVSADRGDLVGNDTVIATIDDRSQIKVVFFTPESFVQDLEIGAPIEAVATARPNRIHEGRIVAIDSRLDEASRTLRTEAMIENTEDELRPGMSFSVSLELDGETFLSVDPISVVWERNGPIVWKIVDDKAIKAPVRIVERNIDRILAASDTLKDGDLVVVEGLQTVREGGPVEIQRVRQLPASAEATPSAEGVALETPLEEEASAPAPLGRAAAAQLPASGTADDARTTTR</sequence>
<comment type="similarity">
    <text evidence="1">Belongs to the membrane fusion protein (MFP) (TC 8.A.1) family.</text>
</comment>
<dbReference type="Proteomes" id="UP000476332">
    <property type="component" value="Unassembled WGS sequence"/>
</dbReference>
<dbReference type="GO" id="GO:1990281">
    <property type="term" value="C:efflux pump complex"/>
    <property type="evidence" value="ECO:0007669"/>
    <property type="project" value="TreeGrafter"/>
</dbReference>
<evidence type="ECO:0000259" key="4">
    <source>
        <dbReference type="Pfam" id="PF25973"/>
    </source>
</evidence>
<proteinExistence type="inferred from homology"/>
<feature type="compositionally biased region" description="Low complexity" evidence="2">
    <location>
        <begin position="415"/>
        <end position="432"/>
    </location>
</feature>
<accession>A0A6L9MDR2</accession>
<comment type="caution">
    <text evidence="5">The sequence shown here is derived from an EMBL/GenBank/DDBJ whole genome shotgun (WGS) entry which is preliminary data.</text>
</comment>
<dbReference type="SUPFAM" id="SSF111369">
    <property type="entry name" value="HlyD-like secretion proteins"/>
    <property type="match status" value="1"/>
</dbReference>
<dbReference type="PANTHER" id="PTHR30469:SF11">
    <property type="entry name" value="BLL4320 PROTEIN"/>
    <property type="match status" value="1"/>
</dbReference>
<feature type="domain" description="CusB-like beta-barrel" evidence="3">
    <location>
        <begin position="242"/>
        <end position="310"/>
    </location>
</feature>
<dbReference type="NCBIfam" id="TIGR01730">
    <property type="entry name" value="RND_mfp"/>
    <property type="match status" value="1"/>
</dbReference>
<dbReference type="RefSeq" id="WP_163042413.1">
    <property type="nucleotide sequence ID" value="NZ_JAAAMJ010000001.1"/>
</dbReference>
<dbReference type="EMBL" id="JAAAMJ010000001">
    <property type="protein sequence ID" value="NDV85712.1"/>
    <property type="molecule type" value="Genomic_DNA"/>
</dbReference>
<evidence type="ECO:0000259" key="3">
    <source>
        <dbReference type="Pfam" id="PF25954"/>
    </source>
</evidence>
<dbReference type="AlphaFoldDB" id="A0A6L9MDR2"/>